<dbReference type="GO" id="GO:0001671">
    <property type="term" value="F:ATPase activator activity"/>
    <property type="evidence" value="ECO:0007669"/>
    <property type="project" value="EnsemblFungi"/>
</dbReference>
<dbReference type="GO" id="GO:0006886">
    <property type="term" value="P:intracellular protein transport"/>
    <property type="evidence" value="ECO:0007669"/>
    <property type="project" value="UniProtKB-UniRule"/>
</dbReference>
<evidence type="ECO:0000256" key="4">
    <source>
        <dbReference type="ARBA" id="ARBA00022892"/>
    </source>
</evidence>
<dbReference type="Proteomes" id="UP000186594">
    <property type="component" value="Unassembled WGS sequence"/>
</dbReference>
<proteinExistence type="inferred from homology"/>
<sequence length="290" mass="32108">MGNPHELLAKADKKAASADGGWSLFGGGSNKYEDAAELYKDAANGFRLANLGREAGQALEKATNMQLKSGEKDDAANTLIDAFKCYRKTDPEDAIRVLEQAVVIFTQRGGFRRAAQYKMNAAEVYENDLNDLSRAVQSYEVAGNWFSNDQAEALANKAYLKVAELAATQEDYPKAIENFEKVGKESVNNNLTKYSTKDYFLKAGLCHLASNDRVSAHAALEKYQELDPTFTATRECRLLLVDLLGAIESGDEEIFSNILFDYDSLSKLDKWKTSILLKIKNNIDGEVDLT</sequence>
<dbReference type="PRINTS" id="PR00448">
    <property type="entry name" value="NSFATTACHMNT"/>
</dbReference>
<dbReference type="Gene3D" id="1.25.40.10">
    <property type="entry name" value="Tetratricopeptide repeat domain"/>
    <property type="match status" value="1"/>
</dbReference>
<evidence type="ECO:0000313" key="9">
    <source>
        <dbReference type="Proteomes" id="UP000186594"/>
    </source>
</evidence>
<keyword evidence="3 7" id="KW-0813">Transport</keyword>
<reference evidence="8 9" key="1">
    <citation type="submission" date="2016-04" db="EMBL/GenBank/DDBJ databases">
        <title>Evolutionary innovation and constraint leading to complex multicellularity in the Ascomycota.</title>
        <authorList>
            <person name="Cisse O."/>
            <person name="Nguyen A."/>
            <person name="Hewitt D.A."/>
            <person name="Jedd G."/>
            <person name="Stajich J.E."/>
        </authorList>
    </citation>
    <scope>NUCLEOTIDE SEQUENCE [LARGE SCALE GENOMIC DNA]</scope>
    <source>
        <strain evidence="8 9">DAH-3</strain>
    </source>
</reference>
<dbReference type="GO" id="GO:0005829">
    <property type="term" value="C:cytosol"/>
    <property type="evidence" value="ECO:0007669"/>
    <property type="project" value="EnsemblFungi"/>
</dbReference>
<dbReference type="GO" id="GO:0005483">
    <property type="term" value="F:soluble NSF attachment protein activity"/>
    <property type="evidence" value="ECO:0007669"/>
    <property type="project" value="EnsemblFungi"/>
</dbReference>
<dbReference type="STRING" id="1198029.A0A1U7LI34"/>
<dbReference type="SUPFAM" id="SSF48452">
    <property type="entry name" value="TPR-like"/>
    <property type="match status" value="1"/>
</dbReference>
<comment type="similarity">
    <text evidence="2 7">Belongs to the SNAP family.</text>
</comment>
<dbReference type="GO" id="GO:0019905">
    <property type="term" value="F:syntaxin binding"/>
    <property type="evidence" value="ECO:0007669"/>
    <property type="project" value="TreeGrafter"/>
</dbReference>
<keyword evidence="4 7" id="KW-0931">ER-Golgi transport</keyword>
<dbReference type="GO" id="GO:0042144">
    <property type="term" value="P:vacuole fusion, non-autophagic"/>
    <property type="evidence" value="ECO:0007669"/>
    <property type="project" value="EnsemblFungi"/>
</dbReference>
<evidence type="ECO:0000256" key="6">
    <source>
        <dbReference type="ARBA" id="ARBA00023136"/>
    </source>
</evidence>
<comment type="caution">
    <text evidence="8">The sequence shown here is derived from an EMBL/GenBank/DDBJ whole genome shotgun (WGS) entry which is preliminary data.</text>
</comment>
<dbReference type="FunFam" id="1.25.40.10:FF:000049">
    <property type="entry name" value="Alpha-soluble NSF attachment protein-like"/>
    <property type="match status" value="1"/>
</dbReference>
<keyword evidence="6 7" id="KW-0472">Membrane</keyword>
<gene>
    <name evidence="8" type="ORF">NEOLI_002705</name>
</gene>
<accession>A0A1U7LI34</accession>
<dbReference type="CDD" id="cd15832">
    <property type="entry name" value="SNAP"/>
    <property type="match status" value="1"/>
</dbReference>
<evidence type="ECO:0000256" key="7">
    <source>
        <dbReference type="RuleBase" id="RU367013"/>
    </source>
</evidence>
<dbReference type="GO" id="GO:0006914">
    <property type="term" value="P:autophagy"/>
    <property type="evidence" value="ECO:0007669"/>
    <property type="project" value="EnsemblFungi"/>
</dbReference>
<evidence type="ECO:0000256" key="5">
    <source>
        <dbReference type="ARBA" id="ARBA00022927"/>
    </source>
</evidence>
<protein>
    <submittedName>
        <fullName evidence="8">Putative vesicular-fusion protein sec17</fullName>
    </submittedName>
</protein>
<comment type="function">
    <text evidence="7">Required for vesicular transport between the endoplasmic reticulum and the Golgi apparatus.</text>
</comment>
<dbReference type="PANTHER" id="PTHR13768:SF8">
    <property type="entry name" value="ALPHA-SOLUBLE NSF ATTACHMENT PROTEIN"/>
    <property type="match status" value="1"/>
</dbReference>
<dbReference type="GO" id="GO:0048280">
    <property type="term" value="P:vesicle fusion with Golgi apparatus"/>
    <property type="evidence" value="ECO:0007669"/>
    <property type="project" value="EnsemblFungi"/>
</dbReference>
<evidence type="ECO:0000256" key="1">
    <source>
        <dbReference type="ARBA" id="ARBA00004170"/>
    </source>
</evidence>
<evidence type="ECO:0000256" key="3">
    <source>
        <dbReference type="ARBA" id="ARBA00022448"/>
    </source>
</evidence>
<name>A0A1U7LI34_NEOID</name>
<dbReference type="OMA" id="WSVKEYL"/>
<comment type="subcellular location">
    <subcellularLocation>
        <location evidence="1 7">Membrane</location>
        <topology evidence="1 7">Peripheral membrane protein</topology>
    </subcellularLocation>
</comment>
<dbReference type="GO" id="GO:0005774">
    <property type="term" value="C:vacuolar membrane"/>
    <property type="evidence" value="ECO:0007669"/>
    <property type="project" value="TreeGrafter"/>
</dbReference>
<dbReference type="PANTHER" id="PTHR13768">
    <property type="entry name" value="SOLUBLE NSF ATTACHMENT PROTEIN SNAP"/>
    <property type="match status" value="1"/>
</dbReference>
<evidence type="ECO:0000256" key="2">
    <source>
        <dbReference type="ARBA" id="ARBA00010050"/>
    </source>
</evidence>
<organism evidence="8 9">
    <name type="scientific">Neolecta irregularis (strain DAH-3)</name>
    <dbReference type="NCBI Taxonomy" id="1198029"/>
    <lineage>
        <taxon>Eukaryota</taxon>
        <taxon>Fungi</taxon>
        <taxon>Dikarya</taxon>
        <taxon>Ascomycota</taxon>
        <taxon>Taphrinomycotina</taxon>
        <taxon>Neolectales</taxon>
        <taxon>Neolectaceae</taxon>
        <taxon>Neolecta</taxon>
    </lineage>
</organism>
<evidence type="ECO:0000313" key="8">
    <source>
        <dbReference type="EMBL" id="OLL22304.1"/>
    </source>
</evidence>
<dbReference type="EMBL" id="LXFE01003523">
    <property type="protein sequence ID" value="OLL22304.1"/>
    <property type="molecule type" value="Genomic_DNA"/>
</dbReference>
<dbReference type="OrthoDB" id="9984275at2759"/>
<dbReference type="Pfam" id="PF14938">
    <property type="entry name" value="SNAP"/>
    <property type="match status" value="1"/>
</dbReference>
<dbReference type="GO" id="GO:0031201">
    <property type="term" value="C:SNARE complex"/>
    <property type="evidence" value="ECO:0007669"/>
    <property type="project" value="EnsemblFungi"/>
</dbReference>
<dbReference type="InterPro" id="IPR000744">
    <property type="entry name" value="NSF_attach"/>
</dbReference>
<keyword evidence="9" id="KW-1185">Reference proteome</keyword>
<dbReference type="AlphaFoldDB" id="A0A1U7LI34"/>
<dbReference type="InterPro" id="IPR011990">
    <property type="entry name" value="TPR-like_helical_dom_sf"/>
</dbReference>
<dbReference type="GO" id="GO:0035494">
    <property type="term" value="P:SNARE complex disassembly"/>
    <property type="evidence" value="ECO:0007669"/>
    <property type="project" value="EnsemblFungi"/>
</dbReference>
<keyword evidence="5 7" id="KW-0653">Protein transport</keyword>